<organism evidence="1">
    <name type="scientific">Culex pipiens</name>
    <name type="common">House mosquito</name>
    <dbReference type="NCBI Taxonomy" id="7175"/>
    <lineage>
        <taxon>Eukaryota</taxon>
        <taxon>Metazoa</taxon>
        <taxon>Ecdysozoa</taxon>
        <taxon>Arthropoda</taxon>
        <taxon>Hexapoda</taxon>
        <taxon>Insecta</taxon>
        <taxon>Pterygota</taxon>
        <taxon>Neoptera</taxon>
        <taxon>Endopterygota</taxon>
        <taxon>Diptera</taxon>
        <taxon>Nematocera</taxon>
        <taxon>Culicoidea</taxon>
        <taxon>Culicidae</taxon>
        <taxon>Culicinae</taxon>
        <taxon>Culicini</taxon>
        <taxon>Culex</taxon>
        <taxon>Culex</taxon>
    </lineage>
</organism>
<dbReference type="AlphaFoldDB" id="A0A8D8BSZ0"/>
<dbReference type="EMBL" id="HBUE01086093">
    <property type="protein sequence ID" value="CAG6479721.1"/>
    <property type="molecule type" value="Transcribed_RNA"/>
</dbReference>
<reference evidence="1" key="1">
    <citation type="submission" date="2021-05" db="EMBL/GenBank/DDBJ databases">
        <authorList>
            <person name="Alioto T."/>
            <person name="Alioto T."/>
            <person name="Gomez Garrido J."/>
        </authorList>
    </citation>
    <scope>NUCLEOTIDE SEQUENCE</scope>
</reference>
<evidence type="ECO:0000313" key="1">
    <source>
        <dbReference type="EMBL" id="CAG6479719.1"/>
    </source>
</evidence>
<sequence>MSVFFERFTLFCVIAVITALSLIIVTSVQLAHEPEIVINRENGNLLDSLKSVRYAEGKPEAVLGSSGEKCPPSDRARLLVVVKSPKRNRKVRQMIRRTWAHPSNLGVQVKFALTRSPEEQASFIRRHLKHFSRRCVPADYLLITSDLFFINTPQITAAINRQLPRSSTIICAKADLRHHHQIEPKFLTECDPEAPVLISRDVVAAAASEAIIKPYFGAHLYLSPVETGKIVNGTIDGTDLLFFFSAQVADGARSINRLWMVTRDYRAIEA</sequence>
<accession>A0A8D8BSZ0</accession>
<dbReference type="EMBL" id="HBUE01086092">
    <property type="protein sequence ID" value="CAG6479719.1"/>
    <property type="molecule type" value="Transcribed_RNA"/>
</dbReference>
<protein>
    <submittedName>
        <fullName evidence="1">(northern house mosquito) hypothetical protein</fullName>
    </submittedName>
</protein>
<name>A0A8D8BSZ0_CULPI</name>
<proteinExistence type="predicted"/>